<dbReference type="EMBL" id="FNBN01000009">
    <property type="protein sequence ID" value="SDH19413.1"/>
    <property type="molecule type" value="Genomic_DNA"/>
</dbReference>
<evidence type="ECO:0000256" key="1">
    <source>
        <dbReference type="SAM" id="MobiDB-lite"/>
    </source>
</evidence>
<dbReference type="Proteomes" id="UP000199045">
    <property type="component" value="Unassembled WGS sequence"/>
</dbReference>
<gene>
    <name evidence="2" type="ORF">SAMN04488121_109226</name>
</gene>
<dbReference type="RefSeq" id="WP_089837074.1">
    <property type="nucleotide sequence ID" value="NZ_FNBN01000009.1"/>
</dbReference>
<organism evidence="2 3">
    <name type="scientific">Chitinophaga filiformis</name>
    <name type="common">Myxococcus filiformis</name>
    <name type="synonym">Flexibacter filiformis</name>
    <dbReference type="NCBI Taxonomy" id="104663"/>
    <lineage>
        <taxon>Bacteria</taxon>
        <taxon>Pseudomonadati</taxon>
        <taxon>Bacteroidota</taxon>
        <taxon>Chitinophagia</taxon>
        <taxon>Chitinophagales</taxon>
        <taxon>Chitinophagaceae</taxon>
        <taxon>Chitinophaga</taxon>
    </lineage>
</organism>
<dbReference type="OrthoDB" id="661524at2"/>
<name>A0A1G8AEV5_CHIFI</name>
<accession>A0A1G8AEV5</accession>
<reference evidence="2 3" key="1">
    <citation type="submission" date="2016-10" db="EMBL/GenBank/DDBJ databases">
        <authorList>
            <person name="de Groot N.N."/>
        </authorList>
    </citation>
    <scope>NUCLEOTIDE SEQUENCE [LARGE SCALE GENOMIC DNA]</scope>
    <source>
        <strain evidence="2 3">DSM 527</strain>
    </source>
</reference>
<evidence type="ECO:0000313" key="3">
    <source>
        <dbReference type="Proteomes" id="UP000199045"/>
    </source>
</evidence>
<sequence>MQTQTHQRPIAQIGEHVGIELGTKLVKDYFDAYPEQAYGHVIGRAIMDKILAQPGCEGVVIYPALNENGKKTLVYAGIDAKGKAIVKIPIVNTDGVIHFEDGIIADRAIPSGGDEEGVDPVEPEIIPEW</sequence>
<feature type="compositionally biased region" description="Acidic residues" evidence="1">
    <location>
        <begin position="113"/>
        <end position="129"/>
    </location>
</feature>
<protein>
    <submittedName>
        <fullName evidence="2">Uncharacterized protein</fullName>
    </submittedName>
</protein>
<feature type="region of interest" description="Disordered" evidence="1">
    <location>
        <begin position="110"/>
        <end position="129"/>
    </location>
</feature>
<dbReference type="AlphaFoldDB" id="A0A1G8AEV5"/>
<evidence type="ECO:0000313" key="2">
    <source>
        <dbReference type="EMBL" id="SDH19413.1"/>
    </source>
</evidence>
<proteinExistence type="predicted"/>